<organism evidence="2 3">
    <name type="scientific">Ramlibacter pinisoli</name>
    <dbReference type="NCBI Taxonomy" id="2682844"/>
    <lineage>
        <taxon>Bacteria</taxon>
        <taxon>Pseudomonadati</taxon>
        <taxon>Pseudomonadota</taxon>
        <taxon>Betaproteobacteria</taxon>
        <taxon>Burkholderiales</taxon>
        <taxon>Comamonadaceae</taxon>
        <taxon>Ramlibacter</taxon>
    </lineage>
</organism>
<dbReference type="EMBL" id="WSEL01000009">
    <property type="protein sequence ID" value="MVQ30929.1"/>
    <property type="molecule type" value="Genomic_DNA"/>
</dbReference>
<keyword evidence="3" id="KW-1185">Reference proteome</keyword>
<dbReference type="InterPro" id="IPR032466">
    <property type="entry name" value="Metal_Hydrolase"/>
</dbReference>
<dbReference type="InterPro" id="IPR006680">
    <property type="entry name" value="Amidohydro-rel"/>
</dbReference>
<accession>A0A6N8IVD5</accession>
<dbReference type="SUPFAM" id="SSF51556">
    <property type="entry name" value="Metallo-dependent hydrolases"/>
    <property type="match status" value="1"/>
</dbReference>
<dbReference type="GO" id="GO:0016787">
    <property type="term" value="F:hydrolase activity"/>
    <property type="evidence" value="ECO:0007669"/>
    <property type="project" value="UniProtKB-KW"/>
</dbReference>
<gene>
    <name evidence="2" type="ORF">GON04_15830</name>
</gene>
<dbReference type="PANTHER" id="PTHR35563:SF2">
    <property type="entry name" value="BARREL METAL-DEPENDENT HYDROLASE, PUTATIVE (AFU_ORTHOLOGUE AFUA_1G16240)-RELATED"/>
    <property type="match status" value="1"/>
</dbReference>
<dbReference type="Proteomes" id="UP000469385">
    <property type="component" value="Unassembled WGS sequence"/>
</dbReference>
<evidence type="ECO:0000313" key="2">
    <source>
        <dbReference type="EMBL" id="MVQ30929.1"/>
    </source>
</evidence>
<comment type="caution">
    <text evidence="2">The sequence shown here is derived from an EMBL/GenBank/DDBJ whole genome shotgun (WGS) entry which is preliminary data.</text>
</comment>
<protein>
    <submittedName>
        <fullName evidence="2">Amidohydrolase family protein</fullName>
    </submittedName>
</protein>
<feature type="domain" description="Amidohydrolase-related" evidence="1">
    <location>
        <begin position="22"/>
        <end position="276"/>
    </location>
</feature>
<dbReference type="InterPro" id="IPR052358">
    <property type="entry name" value="Aro_Compnd_Degr_Hydrolases"/>
</dbReference>
<evidence type="ECO:0000313" key="3">
    <source>
        <dbReference type="Proteomes" id="UP000469385"/>
    </source>
</evidence>
<dbReference type="RefSeq" id="WP_157399031.1">
    <property type="nucleotide sequence ID" value="NZ_WSEL01000009.1"/>
</dbReference>
<dbReference type="Pfam" id="PF04909">
    <property type="entry name" value="Amidohydro_2"/>
    <property type="match status" value="1"/>
</dbReference>
<proteinExistence type="predicted"/>
<sequence>MVVLDTSASVLRPVQQPDAPLVDSHVHVFRRGMPLIDNPRHAPTYEFTAEQLEGTLAEHGVKFCVIAAASPWGDCNDYVVQALRTRPLWRGTAILEPTATRHELEHLARAGMVGVRLPFISLTDLPDLTTWEYRRFLWRLADLDWHVHLHLDGPRIPQVLPHLENAGVKIVIDHIGRPDPALKEKCAGFEAVTRSVEKGRTWVKLSGGYRLGSHAAALARELCRRVGYERMLWASDCPFVGAESTTYRSTVDWLADAVPDEAMRRVLGLNAIDLYFRHPPAAA</sequence>
<reference evidence="2 3" key="1">
    <citation type="submission" date="2019-12" db="EMBL/GenBank/DDBJ databases">
        <authorList>
            <person name="Huq M.A."/>
        </authorList>
    </citation>
    <scope>NUCLEOTIDE SEQUENCE [LARGE SCALE GENOMIC DNA]</scope>
    <source>
        <strain evidence="2 3">MAH-25</strain>
    </source>
</reference>
<keyword evidence="2" id="KW-0378">Hydrolase</keyword>
<dbReference type="PANTHER" id="PTHR35563">
    <property type="entry name" value="BARREL METAL-DEPENDENT HYDROLASE, PUTATIVE (AFU_ORTHOLOGUE AFUA_1G16240)-RELATED"/>
    <property type="match status" value="1"/>
</dbReference>
<evidence type="ECO:0000259" key="1">
    <source>
        <dbReference type="Pfam" id="PF04909"/>
    </source>
</evidence>
<dbReference type="AlphaFoldDB" id="A0A6N8IVD5"/>
<name>A0A6N8IVD5_9BURK</name>
<dbReference type="Gene3D" id="3.20.20.140">
    <property type="entry name" value="Metal-dependent hydrolases"/>
    <property type="match status" value="1"/>
</dbReference>